<reference evidence="1" key="1">
    <citation type="journal article" date="2021" name="Proc. Natl. Acad. Sci. U.S.A.">
        <title>A Catalog of Tens of Thousands of Viruses from Human Metagenomes Reveals Hidden Associations with Chronic Diseases.</title>
        <authorList>
            <person name="Tisza M.J."/>
            <person name="Buck C.B."/>
        </authorList>
    </citation>
    <scope>NUCLEOTIDE SEQUENCE</scope>
    <source>
        <strain evidence="1">CtQad106</strain>
    </source>
</reference>
<proteinExistence type="predicted"/>
<evidence type="ECO:0008006" key="2">
    <source>
        <dbReference type="Google" id="ProtNLM"/>
    </source>
</evidence>
<name>A0A8S5QNS3_9CAUD</name>
<sequence>MQSEAKRRGNAKYNAKCDQIMIKPLRPEGESIRAAAAAAGQSLQGYVLEAVRARMAHGTQPQATEDGERVRLSLRADAVQGLEHDGETPAQAAARLLAEAIRQARQDT</sequence>
<dbReference type="EMBL" id="BK015691">
    <property type="protein sequence ID" value="DAE20260.1"/>
    <property type="molecule type" value="Genomic_DNA"/>
</dbReference>
<organism evidence="1">
    <name type="scientific">Ackermannviridae sp. ctQad106</name>
    <dbReference type="NCBI Taxonomy" id="2826820"/>
    <lineage>
        <taxon>Viruses</taxon>
        <taxon>Duplodnaviria</taxon>
        <taxon>Heunggongvirae</taxon>
        <taxon>Uroviricota</taxon>
        <taxon>Caudoviricetes</taxon>
        <taxon>Pantevenvirales</taxon>
        <taxon>Ackermannviridae</taxon>
    </lineage>
</organism>
<accession>A0A8S5QNS3</accession>
<protein>
    <recommendedName>
        <fullName evidence="2">DUF1778 domain-containing protein</fullName>
    </recommendedName>
</protein>
<evidence type="ECO:0000313" key="1">
    <source>
        <dbReference type="EMBL" id="DAE20260.1"/>
    </source>
</evidence>